<name>A0AAN9QB76_CANGL</name>
<gene>
    <name evidence="1" type="ORF">VNO77_22892</name>
</gene>
<evidence type="ECO:0000313" key="1">
    <source>
        <dbReference type="EMBL" id="KAK7328772.1"/>
    </source>
</evidence>
<protein>
    <submittedName>
        <fullName evidence="1">Uncharacterized protein</fullName>
    </submittedName>
</protein>
<accession>A0AAN9QB76</accession>
<proteinExistence type="predicted"/>
<sequence>MKGASPFQRSSTRVHSTLYRGRSALKERRIETSSLNHEPEMFENKKNRGVVELEIHSSSPGHTNQLSITVVWNEPNMLVEDVEICGKIVMTRFYGCEENQIRHDHRNPQIKSTARIIPIPRCSASGPNRVRGAPSYMPSLTFIMEISPAWQPGVGYSDIFYSVRVATRHPMKATMRRLYSLRTIAEEPTNAALVYDRIKNFKVDEDNNGEDHVELILGTLKKVAGCDTLDTPYTKGALERYAWSGNHATTESQWSFFPRASNLQGLDLTTIRDVLSG</sequence>
<evidence type="ECO:0000313" key="2">
    <source>
        <dbReference type="Proteomes" id="UP001367508"/>
    </source>
</evidence>
<keyword evidence="2" id="KW-1185">Reference proteome</keyword>
<organism evidence="1 2">
    <name type="scientific">Canavalia gladiata</name>
    <name type="common">Sword bean</name>
    <name type="synonym">Dolichos gladiatus</name>
    <dbReference type="NCBI Taxonomy" id="3824"/>
    <lineage>
        <taxon>Eukaryota</taxon>
        <taxon>Viridiplantae</taxon>
        <taxon>Streptophyta</taxon>
        <taxon>Embryophyta</taxon>
        <taxon>Tracheophyta</taxon>
        <taxon>Spermatophyta</taxon>
        <taxon>Magnoliopsida</taxon>
        <taxon>eudicotyledons</taxon>
        <taxon>Gunneridae</taxon>
        <taxon>Pentapetalae</taxon>
        <taxon>rosids</taxon>
        <taxon>fabids</taxon>
        <taxon>Fabales</taxon>
        <taxon>Fabaceae</taxon>
        <taxon>Papilionoideae</taxon>
        <taxon>50 kb inversion clade</taxon>
        <taxon>NPAAA clade</taxon>
        <taxon>indigoferoid/millettioid clade</taxon>
        <taxon>Phaseoleae</taxon>
        <taxon>Canavalia</taxon>
    </lineage>
</organism>
<dbReference type="AlphaFoldDB" id="A0AAN9QB76"/>
<reference evidence="1 2" key="1">
    <citation type="submission" date="2024-01" db="EMBL/GenBank/DDBJ databases">
        <title>The genomes of 5 underutilized Papilionoideae crops provide insights into root nodulation and disease resistanc.</title>
        <authorList>
            <person name="Jiang F."/>
        </authorList>
    </citation>
    <scope>NUCLEOTIDE SEQUENCE [LARGE SCALE GENOMIC DNA]</scope>
    <source>
        <strain evidence="1">LVBAO_FW01</strain>
        <tissue evidence="1">Leaves</tissue>
    </source>
</reference>
<dbReference type="EMBL" id="JAYMYQ010000005">
    <property type="protein sequence ID" value="KAK7328772.1"/>
    <property type="molecule type" value="Genomic_DNA"/>
</dbReference>
<comment type="caution">
    <text evidence="1">The sequence shown here is derived from an EMBL/GenBank/DDBJ whole genome shotgun (WGS) entry which is preliminary data.</text>
</comment>
<dbReference type="Proteomes" id="UP001367508">
    <property type="component" value="Unassembled WGS sequence"/>
</dbReference>